<keyword evidence="6" id="KW-1185">Reference proteome</keyword>
<dbReference type="InterPro" id="IPR011613">
    <property type="entry name" value="GH15-like"/>
</dbReference>
<evidence type="ECO:0000313" key="7">
    <source>
        <dbReference type="Proteomes" id="UP000320475"/>
    </source>
</evidence>
<dbReference type="InterPro" id="IPR045582">
    <property type="entry name" value="Trehalase-like_N"/>
</dbReference>
<feature type="domain" description="GH15-like" evidence="2">
    <location>
        <begin position="328"/>
        <end position="709"/>
    </location>
</feature>
<dbReference type="Gene3D" id="1.50.10.10">
    <property type="match status" value="1"/>
</dbReference>
<organism evidence="5 6">
    <name type="scientific">Synchytrium endobioticum</name>
    <dbReference type="NCBI Taxonomy" id="286115"/>
    <lineage>
        <taxon>Eukaryota</taxon>
        <taxon>Fungi</taxon>
        <taxon>Fungi incertae sedis</taxon>
        <taxon>Chytridiomycota</taxon>
        <taxon>Chytridiomycota incertae sedis</taxon>
        <taxon>Chytridiomycetes</taxon>
        <taxon>Synchytriales</taxon>
        <taxon>Synchytriaceae</taxon>
        <taxon>Synchytrium</taxon>
    </lineage>
</organism>
<comment type="caution">
    <text evidence="5">The sequence shown here is derived from an EMBL/GenBank/DDBJ whole genome shotgun (WGS) entry which is preliminary data.</text>
</comment>
<dbReference type="Pfam" id="PF19291">
    <property type="entry name" value="TREH_N"/>
    <property type="match status" value="1"/>
</dbReference>
<feature type="domain" description="Trehalase-like N-terminal" evidence="3">
    <location>
        <begin position="13"/>
        <end position="157"/>
    </location>
</feature>
<dbReference type="EMBL" id="QEAN01000038">
    <property type="protein sequence ID" value="TPX52358.1"/>
    <property type="molecule type" value="Genomic_DNA"/>
</dbReference>
<dbReference type="STRING" id="286115.A0A507DNA7"/>
<dbReference type="PANTHER" id="PTHR31616:SF0">
    <property type="entry name" value="GLUCAN 1,4-ALPHA-GLUCOSIDASE"/>
    <property type="match status" value="1"/>
</dbReference>
<accession>A0A507DNA7</accession>
<evidence type="ECO:0000259" key="3">
    <source>
        <dbReference type="Pfam" id="PF19291"/>
    </source>
</evidence>
<reference evidence="6 7" key="1">
    <citation type="journal article" date="2019" name="Sci. Rep.">
        <title>Comparative genomics of chytrid fungi reveal insights into the obligate biotrophic and pathogenic lifestyle of Synchytrium endobioticum.</title>
        <authorList>
            <person name="van de Vossenberg B.T.L.H."/>
            <person name="Warris S."/>
            <person name="Nguyen H.D.T."/>
            <person name="van Gent-Pelzer M.P.E."/>
            <person name="Joly D.L."/>
            <person name="van de Geest H.C."/>
            <person name="Bonants P.J.M."/>
            <person name="Smith D.S."/>
            <person name="Levesque C.A."/>
            <person name="van der Lee T.A.J."/>
        </authorList>
    </citation>
    <scope>NUCLEOTIDE SEQUENCE [LARGE SCALE GENOMIC DNA]</scope>
    <source>
        <strain evidence="4 7">LEV6574</strain>
        <strain evidence="5 6">MB42</strain>
    </source>
</reference>
<name>A0A507DNA7_9FUNG</name>
<dbReference type="SUPFAM" id="SSF48208">
    <property type="entry name" value="Six-hairpin glycosidases"/>
    <property type="match status" value="1"/>
</dbReference>
<dbReference type="Proteomes" id="UP000320475">
    <property type="component" value="Unassembled WGS sequence"/>
</dbReference>
<dbReference type="OrthoDB" id="406733at2759"/>
<evidence type="ECO:0000259" key="2">
    <source>
        <dbReference type="Pfam" id="PF00723"/>
    </source>
</evidence>
<evidence type="ECO:0000256" key="1">
    <source>
        <dbReference type="SAM" id="MobiDB-lite"/>
    </source>
</evidence>
<evidence type="ECO:0000313" key="6">
    <source>
        <dbReference type="Proteomes" id="UP000317494"/>
    </source>
</evidence>
<dbReference type="GO" id="GO:0004553">
    <property type="term" value="F:hydrolase activity, hydrolyzing O-glycosyl compounds"/>
    <property type="evidence" value="ECO:0007669"/>
    <property type="project" value="TreeGrafter"/>
</dbReference>
<sequence>MAQKKCAPKVDSLSVEQHGIIGNMRTAALVSNDGSIDFLCLPRFDSPSIFARLLDIDKGGHFSINPILPDEHHDQNGVYQRPLTRKQQYQLATNILQTRFLFDFGVLQVTDFMHKHDSRRHPTKALLPWVIRIVECQRGTMKVGVNCLPAFNYATEKHTVELADMDILGANVEIDEWSHDKPRMAHGKAYSESKHARIIFKSERGFSVDLRSISHPDNPIDGPDWKLLDGELGPMAQTQFDMQEGQSIAFIFRQVPAQGANAPVKTNTTTTSEVARQEANNQSSNSKNSGDNALWDVDPLLSWPLVLALRVQTFEYWTNWIRKSNYYGRYREVVQRSALTLKLLTYEPTGAIVAAPTFGLPEEIRGVRNWDYRYVWIRDSAFTIYAFIRIGLTDEAGSYMKWIEDRLENANPDGSLNVMYTVDGQAVPSETILHHLAGNRNSQPVRIGNAAATHLQLDIYGALLDAVYLYNKYREPIGYDTWRAVRRIVNYIVDHHDQADMSIWEIRSRPQNFLYSKVMCWVGLDRGLRLMEKRSLPCPDRVRWYETRDKIYEEIMTKGWNSKMGAFTQSYEGRDVGILDASVLIMPMVFFCSPTDRRILSTIDNIMRPPEKGGLTLNGLVLRYNLSDTQDGLPGTEGCFLMCTFWLIEALTRAGKHNSALLQTALSLFEQTVSFGNSLSLFSEEITKTGDMLGNFPQAFTHLALISAVYNLDKQL</sequence>
<evidence type="ECO:0000313" key="4">
    <source>
        <dbReference type="EMBL" id="TPX49937.1"/>
    </source>
</evidence>
<dbReference type="AlphaFoldDB" id="A0A507DNA7"/>
<dbReference type="InterPro" id="IPR008928">
    <property type="entry name" value="6-hairpin_glycosidase_sf"/>
</dbReference>
<dbReference type="EMBL" id="QEAM01000025">
    <property type="protein sequence ID" value="TPX49937.1"/>
    <property type="molecule type" value="Genomic_DNA"/>
</dbReference>
<gene>
    <name evidence="4" type="ORF">SeLEV6574_g01198</name>
    <name evidence="5" type="ORF">SeMB42_g01475</name>
</gene>
<feature type="region of interest" description="Disordered" evidence="1">
    <location>
        <begin position="262"/>
        <end position="290"/>
    </location>
</feature>
<dbReference type="InterPro" id="IPR012341">
    <property type="entry name" value="6hp_glycosidase-like_sf"/>
</dbReference>
<proteinExistence type="predicted"/>
<dbReference type="Pfam" id="PF00723">
    <property type="entry name" value="Glyco_hydro_15"/>
    <property type="match status" value="1"/>
</dbReference>
<dbReference type="GO" id="GO:0005975">
    <property type="term" value="P:carbohydrate metabolic process"/>
    <property type="evidence" value="ECO:0007669"/>
    <property type="project" value="InterPro"/>
</dbReference>
<feature type="compositionally biased region" description="Polar residues" evidence="1">
    <location>
        <begin position="264"/>
        <end position="290"/>
    </location>
</feature>
<dbReference type="PANTHER" id="PTHR31616">
    <property type="entry name" value="TREHALASE"/>
    <property type="match status" value="1"/>
</dbReference>
<protein>
    <submittedName>
        <fullName evidence="5">Uncharacterized protein</fullName>
    </submittedName>
</protein>
<dbReference type="VEuPathDB" id="FungiDB:SeMB42_g01475"/>
<dbReference type="Proteomes" id="UP000317494">
    <property type="component" value="Unassembled WGS sequence"/>
</dbReference>
<evidence type="ECO:0000313" key="5">
    <source>
        <dbReference type="EMBL" id="TPX52358.1"/>
    </source>
</evidence>